<dbReference type="EMBL" id="JBBUTH010000009">
    <property type="protein sequence ID" value="MEK8052143.1"/>
    <property type="molecule type" value="Genomic_DNA"/>
</dbReference>
<keyword evidence="1" id="KW-0732">Signal</keyword>
<organism evidence="2 3">
    <name type="scientific">Pseudaquabacterium inlustre</name>
    <dbReference type="NCBI Taxonomy" id="2984192"/>
    <lineage>
        <taxon>Bacteria</taxon>
        <taxon>Pseudomonadati</taxon>
        <taxon>Pseudomonadota</taxon>
        <taxon>Betaproteobacteria</taxon>
        <taxon>Burkholderiales</taxon>
        <taxon>Sphaerotilaceae</taxon>
        <taxon>Pseudaquabacterium</taxon>
    </lineage>
</organism>
<feature type="chain" id="PRO_5046081300" evidence="1">
    <location>
        <begin position="31"/>
        <end position="254"/>
    </location>
</feature>
<evidence type="ECO:0000313" key="3">
    <source>
        <dbReference type="Proteomes" id="UP001365405"/>
    </source>
</evidence>
<name>A0ABU9CKE4_9BURK</name>
<feature type="signal peptide" evidence="1">
    <location>
        <begin position="1"/>
        <end position="30"/>
    </location>
</feature>
<dbReference type="Proteomes" id="UP001365405">
    <property type="component" value="Unassembled WGS sequence"/>
</dbReference>
<evidence type="ECO:0000256" key="1">
    <source>
        <dbReference type="SAM" id="SignalP"/>
    </source>
</evidence>
<gene>
    <name evidence="2" type="ORF">AACH10_17965</name>
</gene>
<accession>A0ABU9CKE4</accession>
<proteinExistence type="predicted"/>
<reference evidence="2 3" key="1">
    <citation type="submission" date="2024-04" db="EMBL/GenBank/DDBJ databases">
        <title>Novel species of the genus Ideonella isolated from streams.</title>
        <authorList>
            <person name="Lu H."/>
        </authorList>
    </citation>
    <scope>NUCLEOTIDE SEQUENCE [LARGE SCALE GENOMIC DNA]</scope>
    <source>
        <strain evidence="2 3">DXS22W</strain>
    </source>
</reference>
<dbReference type="RefSeq" id="WP_341411861.1">
    <property type="nucleotide sequence ID" value="NZ_JBBUTH010000009.1"/>
</dbReference>
<sequence>MTTSPPNLSLAAAPLVLALGAMAWSLPALAFDLPSPWCVGNGGGTFLCSNKEERAELIAKNATLDYLDFVKLAFAADTIQFVPARPGAAPAMTLHRSGGGILDLTSPSSDSVRSRMAMAATDWFRAFCLANAGKAVRYPLNDPVVNVERLACHPKAEAAGASPMFGIQVSRGVVYRAKDQVPVVAMEHLTGTEAILTAWGYPKVFNVGDSAAQGLIVEIKPPLAKVQRTSGDQVSELWVPVKALRPAARQGEGG</sequence>
<comment type="caution">
    <text evidence="2">The sequence shown here is derived from an EMBL/GenBank/DDBJ whole genome shotgun (WGS) entry which is preliminary data.</text>
</comment>
<keyword evidence="3" id="KW-1185">Reference proteome</keyword>
<protein>
    <submittedName>
        <fullName evidence="2">Uncharacterized protein</fullName>
    </submittedName>
</protein>
<evidence type="ECO:0000313" key="2">
    <source>
        <dbReference type="EMBL" id="MEK8052143.1"/>
    </source>
</evidence>